<dbReference type="AlphaFoldDB" id="A0A919KJX9"/>
<reference evidence="1" key="1">
    <citation type="journal article" date="2014" name="Int. J. Syst. Evol. Microbiol.">
        <title>Complete genome sequence of Corynebacterium casei LMG S-19264T (=DSM 44701T), isolated from a smear-ripened cheese.</title>
        <authorList>
            <consortium name="US DOE Joint Genome Institute (JGI-PGF)"/>
            <person name="Walter F."/>
            <person name="Albersmeier A."/>
            <person name="Kalinowski J."/>
            <person name="Ruckert C."/>
        </authorList>
    </citation>
    <scope>NUCLEOTIDE SEQUENCE</scope>
    <source>
        <strain evidence="1">JCM 13306</strain>
    </source>
</reference>
<evidence type="ECO:0000313" key="1">
    <source>
        <dbReference type="EMBL" id="GHH59230.1"/>
    </source>
</evidence>
<dbReference type="RefSeq" id="WP_434029889.1">
    <property type="nucleotide sequence ID" value="NZ_BNBA01000036.1"/>
</dbReference>
<organism evidence="1 2">
    <name type="scientific">Xanthomonas boreopolis</name>
    <dbReference type="NCBI Taxonomy" id="86183"/>
    <lineage>
        <taxon>Bacteria</taxon>
        <taxon>Pseudomonadati</taxon>
        <taxon>Pseudomonadota</taxon>
        <taxon>Gammaproteobacteria</taxon>
        <taxon>Lysobacterales</taxon>
        <taxon>Lysobacteraceae</taxon>
        <taxon>Xanthomonas</taxon>
    </lineage>
</organism>
<gene>
    <name evidence="1" type="ORF">GCM10009090_33100</name>
</gene>
<sequence length="84" mass="9343">MLRIKVEFALEETDRCYSYASHELGITKVPVLVMWTKTDVGSGGELHRNPEVDIAMRHANDPNVKAADLLGVLVAMHRWPEGGV</sequence>
<dbReference type="Proteomes" id="UP000623958">
    <property type="component" value="Unassembled WGS sequence"/>
</dbReference>
<keyword evidence="2" id="KW-1185">Reference proteome</keyword>
<comment type="caution">
    <text evidence="1">The sequence shown here is derived from an EMBL/GenBank/DDBJ whole genome shotgun (WGS) entry which is preliminary data.</text>
</comment>
<evidence type="ECO:0000313" key="2">
    <source>
        <dbReference type="Proteomes" id="UP000623958"/>
    </source>
</evidence>
<name>A0A919KJX9_9XANT</name>
<reference evidence="1" key="2">
    <citation type="submission" date="2020-09" db="EMBL/GenBank/DDBJ databases">
        <authorList>
            <person name="Sun Q."/>
            <person name="Ohkuma M."/>
        </authorList>
    </citation>
    <scope>NUCLEOTIDE SEQUENCE</scope>
    <source>
        <strain evidence="1">JCM 13306</strain>
    </source>
</reference>
<accession>A0A919KJX9</accession>
<proteinExistence type="predicted"/>
<dbReference type="EMBL" id="BNBA01000036">
    <property type="protein sequence ID" value="GHH59230.1"/>
    <property type="molecule type" value="Genomic_DNA"/>
</dbReference>
<protein>
    <submittedName>
        <fullName evidence="1">Uncharacterized protein</fullName>
    </submittedName>
</protein>